<feature type="region of interest" description="Disordered" evidence="1">
    <location>
        <begin position="1"/>
        <end position="37"/>
    </location>
</feature>
<keyword evidence="4" id="KW-1185">Reference proteome</keyword>
<dbReference type="AlphaFoldDB" id="A0A251VFF7"/>
<reference evidence="2" key="3">
    <citation type="submission" date="2020-06" db="EMBL/GenBank/DDBJ databases">
        <title>Helianthus annuus Genome sequencing and assembly Release 2.</title>
        <authorList>
            <person name="Gouzy J."/>
            <person name="Langlade N."/>
            <person name="Munos S."/>
        </authorList>
    </citation>
    <scope>NUCLEOTIDE SEQUENCE</scope>
    <source>
        <tissue evidence="2">Leaves</tissue>
    </source>
</reference>
<reference evidence="3" key="2">
    <citation type="submission" date="2017-02" db="EMBL/GenBank/DDBJ databases">
        <title>Sunflower complete genome.</title>
        <authorList>
            <person name="Langlade N."/>
            <person name="Munos S."/>
        </authorList>
    </citation>
    <scope>NUCLEOTIDE SEQUENCE [LARGE SCALE GENOMIC DNA]</scope>
    <source>
        <tissue evidence="3">Leaves</tissue>
    </source>
</reference>
<name>A0A251VFF7_HELAN</name>
<organism evidence="3 4">
    <name type="scientific">Helianthus annuus</name>
    <name type="common">Common sunflower</name>
    <dbReference type="NCBI Taxonomy" id="4232"/>
    <lineage>
        <taxon>Eukaryota</taxon>
        <taxon>Viridiplantae</taxon>
        <taxon>Streptophyta</taxon>
        <taxon>Embryophyta</taxon>
        <taxon>Tracheophyta</taxon>
        <taxon>Spermatophyta</taxon>
        <taxon>Magnoliopsida</taxon>
        <taxon>eudicotyledons</taxon>
        <taxon>Gunneridae</taxon>
        <taxon>Pentapetalae</taxon>
        <taxon>asterids</taxon>
        <taxon>campanulids</taxon>
        <taxon>Asterales</taxon>
        <taxon>Asteraceae</taxon>
        <taxon>Asteroideae</taxon>
        <taxon>Heliantheae alliance</taxon>
        <taxon>Heliantheae</taxon>
        <taxon>Helianthus</taxon>
    </lineage>
</organism>
<gene>
    <name evidence="3" type="ORF">HannXRQ_Chr02g0034541</name>
    <name evidence="2" type="ORF">HanXRQr2_Chr11g0511161</name>
</gene>
<dbReference type="Gramene" id="mRNA:HanXRQr2_Chr11g0511161">
    <property type="protein sequence ID" value="mRNA:HanXRQr2_Chr11g0511161"/>
    <property type="gene ID" value="HanXRQr2_Chr11g0511161"/>
</dbReference>
<accession>A0A251VFF7</accession>
<evidence type="ECO:0000313" key="4">
    <source>
        <dbReference type="Proteomes" id="UP000215914"/>
    </source>
</evidence>
<sequence>MAESNLDEYEDYEDDVGEYEDEGGEYEEEEEEEERLHTQEEMEYLELVEVDVVVKGAGGGEGCW</sequence>
<dbReference type="InParanoid" id="A0A251VFF7"/>
<evidence type="ECO:0000256" key="1">
    <source>
        <dbReference type="SAM" id="MobiDB-lite"/>
    </source>
</evidence>
<dbReference type="Proteomes" id="UP000215914">
    <property type="component" value="Chromosome 2"/>
</dbReference>
<protein>
    <submittedName>
        <fullName evidence="3">Uncharacterized protein</fullName>
    </submittedName>
</protein>
<feature type="compositionally biased region" description="Acidic residues" evidence="1">
    <location>
        <begin position="1"/>
        <end position="33"/>
    </location>
</feature>
<evidence type="ECO:0000313" key="2">
    <source>
        <dbReference type="EMBL" id="KAF5783722.1"/>
    </source>
</evidence>
<reference evidence="2 4" key="1">
    <citation type="journal article" date="2017" name="Nature">
        <title>The sunflower genome provides insights into oil metabolism, flowering and Asterid evolution.</title>
        <authorList>
            <person name="Badouin H."/>
            <person name="Gouzy J."/>
            <person name="Grassa C.J."/>
            <person name="Murat F."/>
            <person name="Staton S.E."/>
            <person name="Cottret L."/>
            <person name="Lelandais-Briere C."/>
            <person name="Owens G.L."/>
            <person name="Carrere S."/>
            <person name="Mayjonade B."/>
            <person name="Legrand L."/>
            <person name="Gill N."/>
            <person name="Kane N.C."/>
            <person name="Bowers J.E."/>
            <person name="Hubner S."/>
            <person name="Bellec A."/>
            <person name="Berard A."/>
            <person name="Berges H."/>
            <person name="Blanchet N."/>
            <person name="Boniface M.C."/>
            <person name="Brunel D."/>
            <person name="Catrice O."/>
            <person name="Chaidir N."/>
            <person name="Claudel C."/>
            <person name="Donnadieu C."/>
            <person name="Faraut T."/>
            <person name="Fievet G."/>
            <person name="Helmstetter N."/>
            <person name="King M."/>
            <person name="Knapp S.J."/>
            <person name="Lai Z."/>
            <person name="Le Paslier M.C."/>
            <person name="Lippi Y."/>
            <person name="Lorenzon L."/>
            <person name="Mandel J.R."/>
            <person name="Marage G."/>
            <person name="Marchand G."/>
            <person name="Marquand E."/>
            <person name="Bret-Mestries E."/>
            <person name="Morien E."/>
            <person name="Nambeesan S."/>
            <person name="Nguyen T."/>
            <person name="Pegot-Espagnet P."/>
            <person name="Pouilly N."/>
            <person name="Raftis F."/>
            <person name="Sallet E."/>
            <person name="Schiex T."/>
            <person name="Thomas J."/>
            <person name="Vandecasteele C."/>
            <person name="Vares D."/>
            <person name="Vear F."/>
            <person name="Vautrin S."/>
            <person name="Crespi M."/>
            <person name="Mangin B."/>
            <person name="Burke J.M."/>
            <person name="Salse J."/>
            <person name="Munos S."/>
            <person name="Vincourt P."/>
            <person name="Rieseberg L.H."/>
            <person name="Langlade N.B."/>
        </authorList>
    </citation>
    <scope>NUCLEOTIDE SEQUENCE [LARGE SCALE GENOMIC DNA]</scope>
    <source>
        <strain evidence="4">cv. SF193</strain>
        <tissue evidence="2">Leaves</tissue>
    </source>
</reference>
<dbReference type="EMBL" id="MNCJ02000326">
    <property type="protein sequence ID" value="KAF5783722.1"/>
    <property type="molecule type" value="Genomic_DNA"/>
</dbReference>
<dbReference type="EMBL" id="CM007891">
    <property type="protein sequence ID" value="OTG33421.1"/>
    <property type="molecule type" value="Genomic_DNA"/>
</dbReference>
<evidence type="ECO:0000313" key="3">
    <source>
        <dbReference type="EMBL" id="OTG33421.1"/>
    </source>
</evidence>
<proteinExistence type="predicted"/>